<evidence type="ECO:0000313" key="1">
    <source>
        <dbReference type="EMBL" id="SAL97987.1"/>
    </source>
</evidence>
<proteinExistence type="predicted"/>
<reference evidence="1" key="1">
    <citation type="submission" date="2016-04" db="EMBL/GenBank/DDBJ databases">
        <authorList>
            <person name="Evans L.H."/>
            <person name="Alamgir A."/>
            <person name="Owens N."/>
            <person name="Weber N.D."/>
            <person name="Virtaneva K."/>
            <person name="Barbian K."/>
            <person name="Babar A."/>
            <person name="Rosenke K."/>
        </authorList>
    </citation>
    <scope>NUCLEOTIDE SEQUENCE [LARGE SCALE GENOMIC DNA]</scope>
    <source>
        <strain evidence="1">CBS 101.48</strain>
    </source>
</reference>
<dbReference type="Proteomes" id="UP000078561">
    <property type="component" value="Unassembled WGS sequence"/>
</dbReference>
<name>A0A163V2U4_ABSGL</name>
<protein>
    <submittedName>
        <fullName evidence="1">Uncharacterized protein</fullName>
    </submittedName>
</protein>
<organism evidence="1">
    <name type="scientific">Absidia glauca</name>
    <name type="common">Pin mould</name>
    <dbReference type="NCBI Taxonomy" id="4829"/>
    <lineage>
        <taxon>Eukaryota</taxon>
        <taxon>Fungi</taxon>
        <taxon>Fungi incertae sedis</taxon>
        <taxon>Mucoromycota</taxon>
        <taxon>Mucoromycotina</taxon>
        <taxon>Mucoromycetes</taxon>
        <taxon>Mucorales</taxon>
        <taxon>Cunninghamellaceae</taxon>
        <taxon>Absidia</taxon>
    </lineage>
</organism>
<keyword evidence="2" id="KW-1185">Reference proteome</keyword>
<evidence type="ECO:0000313" key="2">
    <source>
        <dbReference type="Proteomes" id="UP000078561"/>
    </source>
</evidence>
<dbReference type="EMBL" id="LT552047">
    <property type="protein sequence ID" value="SAL97987.1"/>
    <property type="molecule type" value="Genomic_DNA"/>
</dbReference>
<sequence length="455" mass="52044">MTFTSSPIKWAHHQHTRLITLCSILLLFVFVARYTTSPYDEQDPESGSSLPASTPAIKNNAHHRQSLYTPSMFIPDALLHNDFRPISAVVLRTSPDDDTIHTMIDHLHKYPFIKEITIYNLVTPLSTQAFERPNAWRLHKVDINIIQGDQPDGMMALFSTCALSSYGHCYLQVDPSMPNLHMDTLYTHFLQAPDGVHVNVRSEEYLTHRRWQLTFQEGGVDLHTGYANLRHGAIIPRSQAQLFINQVAVLKPSQLRHADVLFSFWMNSYPYMLSNTYPLPSDPSPPFQSMLKAVQDLKAALTHHTPYFVQNEIDQQQPRDVRTACDNDKCLFVTNIDPFPVSTPYEPHQNLTNATPKEGDYVGLNLIGSMRASRLLVYLRHRHPEPLFKVRALTLKQHIWVDCTLQLDAAHSLPRRRVFTMVCPDPIITAIRLFFVTQHLRSFDLCGLGLDNFIV</sequence>
<dbReference type="OrthoDB" id="1684102at2759"/>
<dbReference type="InParanoid" id="A0A163V2U4"/>
<dbReference type="AlphaFoldDB" id="A0A163V2U4"/>
<accession>A0A163V2U4</accession>
<gene>
    <name evidence="1" type="primary">ABSGL_03514.1 scaffold 4609</name>
</gene>